<comment type="caution">
    <text evidence="3">The sequence shown here is derived from an EMBL/GenBank/DDBJ whole genome shotgun (WGS) entry which is preliminary data.</text>
</comment>
<keyword evidence="1" id="KW-0472">Membrane</keyword>
<dbReference type="PANTHER" id="PTHR22911:SF79">
    <property type="entry name" value="MOBA-LIKE NTP TRANSFERASE DOMAIN-CONTAINING PROTEIN"/>
    <property type="match status" value="1"/>
</dbReference>
<dbReference type="AlphaFoldDB" id="A0A2M7CHA6"/>
<dbReference type="Proteomes" id="UP000229966">
    <property type="component" value="Unassembled WGS sequence"/>
</dbReference>
<protein>
    <recommendedName>
        <fullName evidence="2">EamA domain-containing protein</fullName>
    </recommendedName>
</protein>
<feature type="transmembrane region" description="Helical" evidence="1">
    <location>
        <begin position="30"/>
        <end position="52"/>
    </location>
</feature>
<feature type="transmembrane region" description="Helical" evidence="1">
    <location>
        <begin position="209"/>
        <end position="227"/>
    </location>
</feature>
<name>A0A2M7CHA6_9BACT</name>
<evidence type="ECO:0000313" key="4">
    <source>
        <dbReference type="Proteomes" id="UP000229966"/>
    </source>
</evidence>
<accession>A0A2M7CHA6</accession>
<feature type="transmembrane region" description="Helical" evidence="1">
    <location>
        <begin position="263"/>
        <end position="280"/>
    </location>
</feature>
<dbReference type="PANTHER" id="PTHR22911">
    <property type="entry name" value="ACYL-MALONYL CONDENSING ENZYME-RELATED"/>
    <property type="match status" value="1"/>
</dbReference>
<dbReference type="Pfam" id="PF00892">
    <property type="entry name" value="EamA"/>
    <property type="match status" value="1"/>
</dbReference>
<evidence type="ECO:0000256" key="1">
    <source>
        <dbReference type="SAM" id="Phobius"/>
    </source>
</evidence>
<dbReference type="EMBL" id="PEUM01000112">
    <property type="protein sequence ID" value="PIV25036.1"/>
    <property type="molecule type" value="Genomic_DNA"/>
</dbReference>
<sequence>MVWLIFLAATSDIGYDIIAKWTLKKQKLSAGYYNALLFCVLAIFSGIVWYFFASPNNPSNHEILSFKNLGLFALMIALSSVWNFLNTKALKHENIDNYEMIYMVAPLFTVLFSIIFIASERNLNHFIAAMIVSLTLILTHIRKRHFSFSRYDLWLIGAVVLIALEAVIIKILLGVWSLFSLYFYRTLIEAIIFLLIAKPHFKTVTKKQWQGILAVGLLGTIYKISQYVGYDQIGVTLTTMILVTSPFMVLVLDKFLLKEKLHLKYIVGMIVIALTITWALR</sequence>
<dbReference type="InterPro" id="IPR037185">
    <property type="entry name" value="EmrE-like"/>
</dbReference>
<feature type="transmembrane region" description="Helical" evidence="1">
    <location>
        <begin position="123"/>
        <end position="141"/>
    </location>
</feature>
<reference evidence="4" key="1">
    <citation type="submission" date="2017-09" db="EMBL/GenBank/DDBJ databases">
        <title>Depth-based differentiation of microbial function through sediment-hosted aquifers and enrichment of novel symbionts in the deep terrestrial subsurface.</title>
        <authorList>
            <person name="Probst A.J."/>
            <person name="Ladd B."/>
            <person name="Jarett J.K."/>
            <person name="Geller-Mcgrath D.E."/>
            <person name="Sieber C.M.K."/>
            <person name="Emerson J.B."/>
            <person name="Anantharaman K."/>
            <person name="Thomas B.C."/>
            <person name="Malmstrom R."/>
            <person name="Stieglmeier M."/>
            <person name="Klingl A."/>
            <person name="Woyke T."/>
            <person name="Ryan C.M."/>
            <person name="Banfield J.F."/>
        </authorList>
    </citation>
    <scope>NUCLEOTIDE SEQUENCE [LARGE SCALE GENOMIC DNA]</scope>
</reference>
<keyword evidence="1" id="KW-1133">Transmembrane helix</keyword>
<keyword evidence="1" id="KW-0812">Transmembrane</keyword>
<feature type="transmembrane region" description="Helical" evidence="1">
    <location>
        <begin position="153"/>
        <end position="173"/>
    </location>
</feature>
<feature type="domain" description="EamA" evidence="2">
    <location>
        <begin position="151"/>
        <end position="278"/>
    </location>
</feature>
<gene>
    <name evidence="3" type="ORF">COS38_03805</name>
</gene>
<feature type="transmembrane region" description="Helical" evidence="1">
    <location>
        <begin position="179"/>
        <end position="197"/>
    </location>
</feature>
<feature type="transmembrane region" description="Helical" evidence="1">
    <location>
        <begin position="233"/>
        <end position="251"/>
    </location>
</feature>
<evidence type="ECO:0000259" key="2">
    <source>
        <dbReference type="Pfam" id="PF00892"/>
    </source>
</evidence>
<proteinExistence type="predicted"/>
<feature type="transmembrane region" description="Helical" evidence="1">
    <location>
        <begin position="97"/>
        <end position="117"/>
    </location>
</feature>
<feature type="transmembrane region" description="Helical" evidence="1">
    <location>
        <begin position="64"/>
        <end position="85"/>
    </location>
</feature>
<evidence type="ECO:0000313" key="3">
    <source>
        <dbReference type="EMBL" id="PIV25036.1"/>
    </source>
</evidence>
<organism evidence="3 4">
    <name type="scientific">Candidatus Berkelbacteria bacterium CG03_land_8_20_14_0_80_40_36</name>
    <dbReference type="NCBI Taxonomy" id="1974509"/>
    <lineage>
        <taxon>Bacteria</taxon>
        <taxon>Candidatus Berkelbacteria</taxon>
    </lineage>
</organism>
<dbReference type="GO" id="GO:0016020">
    <property type="term" value="C:membrane"/>
    <property type="evidence" value="ECO:0007669"/>
    <property type="project" value="InterPro"/>
</dbReference>
<dbReference type="InterPro" id="IPR000620">
    <property type="entry name" value="EamA_dom"/>
</dbReference>
<dbReference type="SUPFAM" id="SSF103481">
    <property type="entry name" value="Multidrug resistance efflux transporter EmrE"/>
    <property type="match status" value="2"/>
</dbReference>